<sequence>MIKNGPAIAAIALAMALPFATTTVFAQDDEPIVNDYSNMGAEYNPSDDSGGDASSDDTSASTDADAKSASTDESSADEASGSGKDDGQLYVVECTDGRDCKVGDDVMTGYEKFGSHCSQCHGQNAEGSTFAPSLVQRLKDMNQGRFTAAVAGGVTRMDSTTGQYSVMPAWSENDDVMSHLQQIWAFLRARSDGELPAGRPEPLKGNG</sequence>
<evidence type="ECO:0000256" key="6">
    <source>
        <dbReference type="SAM" id="SignalP"/>
    </source>
</evidence>
<evidence type="ECO:0000256" key="5">
    <source>
        <dbReference type="SAM" id="MobiDB-lite"/>
    </source>
</evidence>
<keyword evidence="6" id="KW-0732">Signal</keyword>
<evidence type="ECO:0000259" key="7">
    <source>
        <dbReference type="PROSITE" id="PS51007"/>
    </source>
</evidence>
<dbReference type="Proteomes" id="UP000283993">
    <property type="component" value="Unassembled WGS sequence"/>
</dbReference>
<evidence type="ECO:0000313" key="9">
    <source>
        <dbReference type="Proteomes" id="UP000283993"/>
    </source>
</evidence>
<evidence type="ECO:0000256" key="3">
    <source>
        <dbReference type="ARBA" id="ARBA00023004"/>
    </source>
</evidence>
<feature type="chain" id="PRO_5019257299" evidence="6">
    <location>
        <begin position="27"/>
        <end position="207"/>
    </location>
</feature>
<comment type="caution">
    <text evidence="8">The sequence shown here is derived from an EMBL/GenBank/DDBJ whole genome shotgun (WGS) entry which is preliminary data.</text>
</comment>
<dbReference type="GO" id="GO:0009055">
    <property type="term" value="F:electron transfer activity"/>
    <property type="evidence" value="ECO:0007669"/>
    <property type="project" value="InterPro"/>
</dbReference>
<feature type="signal peptide" evidence="6">
    <location>
        <begin position="1"/>
        <end position="26"/>
    </location>
</feature>
<dbReference type="EMBL" id="AYKH01000023">
    <property type="protein sequence ID" value="ROO26275.1"/>
    <property type="molecule type" value="Genomic_DNA"/>
</dbReference>
<dbReference type="InterPro" id="IPR009056">
    <property type="entry name" value="Cyt_c-like_dom"/>
</dbReference>
<proteinExistence type="predicted"/>
<organism evidence="8 9">
    <name type="scientific">Salinisphaera orenii MK-B5</name>
    <dbReference type="NCBI Taxonomy" id="856730"/>
    <lineage>
        <taxon>Bacteria</taxon>
        <taxon>Pseudomonadati</taxon>
        <taxon>Pseudomonadota</taxon>
        <taxon>Gammaproteobacteria</taxon>
        <taxon>Salinisphaerales</taxon>
        <taxon>Salinisphaeraceae</taxon>
        <taxon>Salinisphaera</taxon>
    </lineage>
</organism>
<dbReference type="AlphaFoldDB" id="A0A423PKZ4"/>
<feature type="region of interest" description="Disordered" evidence="5">
    <location>
        <begin position="34"/>
        <end position="87"/>
    </location>
</feature>
<keyword evidence="1 4" id="KW-0349">Heme</keyword>
<keyword evidence="2 4" id="KW-0479">Metal-binding</keyword>
<reference evidence="8 9" key="1">
    <citation type="submission" date="2013-10" db="EMBL/GenBank/DDBJ databases">
        <title>Salinisphaera orenii MK-B5 Genome Sequencing.</title>
        <authorList>
            <person name="Lai Q."/>
            <person name="Li C."/>
            <person name="Shao Z."/>
        </authorList>
    </citation>
    <scope>NUCLEOTIDE SEQUENCE [LARGE SCALE GENOMIC DNA]</scope>
    <source>
        <strain evidence="8 9">MK-B5</strain>
    </source>
</reference>
<keyword evidence="3 4" id="KW-0408">Iron</keyword>
<evidence type="ECO:0000313" key="8">
    <source>
        <dbReference type="EMBL" id="ROO26275.1"/>
    </source>
</evidence>
<gene>
    <name evidence="8" type="ORF">SAOR_11325</name>
</gene>
<evidence type="ECO:0000256" key="4">
    <source>
        <dbReference type="PROSITE-ProRule" id="PRU00433"/>
    </source>
</evidence>
<dbReference type="PROSITE" id="PS51007">
    <property type="entry name" value="CYTC"/>
    <property type="match status" value="1"/>
</dbReference>
<evidence type="ECO:0000256" key="2">
    <source>
        <dbReference type="ARBA" id="ARBA00022723"/>
    </source>
</evidence>
<dbReference type="Pfam" id="PF13442">
    <property type="entry name" value="Cytochrome_CBB3"/>
    <property type="match status" value="1"/>
</dbReference>
<keyword evidence="9" id="KW-1185">Reference proteome</keyword>
<name>A0A423PKZ4_9GAMM</name>
<evidence type="ECO:0000256" key="1">
    <source>
        <dbReference type="ARBA" id="ARBA00022617"/>
    </source>
</evidence>
<accession>A0A423PKZ4</accession>
<protein>
    <submittedName>
        <fullName evidence="8">Cytochrome C</fullName>
    </submittedName>
</protein>
<dbReference type="RefSeq" id="WP_123631523.1">
    <property type="nucleotide sequence ID" value="NZ_AYKH01000023.1"/>
</dbReference>
<dbReference type="InterPro" id="IPR036909">
    <property type="entry name" value="Cyt_c-like_dom_sf"/>
</dbReference>
<feature type="compositionally biased region" description="Low complexity" evidence="5">
    <location>
        <begin position="46"/>
        <end position="82"/>
    </location>
</feature>
<dbReference type="GO" id="GO:0020037">
    <property type="term" value="F:heme binding"/>
    <property type="evidence" value="ECO:0007669"/>
    <property type="project" value="InterPro"/>
</dbReference>
<feature type="domain" description="Cytochrome c" evidence="7">
    <location>
        <begin position="104"/>
        <end position="184"/>
    </location>
</feature>
<dbReference type="SUPFAM" id="SSF46626">
    <property type="entry name" value="Cytochrome c"/>
    <property type="match status" value="1"/>
</dbReference>
<dbReference type="Gene3D" id="1.10.760.10">
    <property type="entry name" value="Cytochrome c-like domain"/>
    <property type="match status" value="1"/>
</dbReference>
<dbReference type="GO" id="GO:0046872">
    <property type="term" value="F:metal ion binding"/>
    <property type="evidence" value="ECO:0007669"/>
    <property type="project" value="UniProtKB-KW"/>
</dbReference>